<dbReference type="AlphaFoldDB" id="A0A167Q1W2"/>
<evidence type="ECO:0000313" key="2">
    <source>
        <dbReference type="Proteomes" id="UP000076738"/>
    </source>
</evidence>
<protein>
    <submittedName>
        <fullName evidence="1">Uncharacterized protein</fullName>
    </submittedName>
</protein>
<name>A0A167Q1W2_CALVF</name>
<organism evidence="1 2">
    <name type="scientific">Calocera viscosa (strain TUFC12733)</name>
    <dbReference type="NCBI Taxonomy" id="1330018"/>
    <lineage>
        <taxon>Eukaryota</taxon>
        <taxon>Fungi</taxon>
        <taxon>Dikarya</taxon>
        <taxon>Basidiomycota</taxon>
        <taxon>Agaricomycotina</taxon>
        <taxon>Dacrymycetes</taxon>
        <taxon>Dacrymycetales</taxon>
        <taxon>Dacrymycetaceae</taxon>
        <taxon>Calocera</taxon>
    </lineage>
</organism>
<sequence length="184" mass="19625">MATAPPFTSSSASLSVDTSFLARTRALQFSQLASLGLPPLYTAVTLYRRHPLTVNRFLRASWIGTASAALLGGGWELVMLQGMQPLELGEHAWAVGHDANRLRSQDYSLIGSFLGALTTSAVLWKRARKVHLVLGGAVLGEAAGFAANLYQSWAAPVRASLEVEKAEVVVIPEEKAAVVPEVGK</sequence>
<keyword evidence="2" id="KW-1185">Reference proteome</keyword>
<accession>A0A167Q1W2</accession>
<gene>
    <name evidence="1" type="ORF">CALVIDRAFT_595948</name>
</gene>
<dbReference type="Proteomes" id="UP000076738">
    <property type="component" value="Unassembled WGS sequence"/>
</dbReference>
<proteinExistence type="predicted"/>
<dbReference type="OrthoDB" id="2524788at2759"/>
<evidence type="ECO:0000313" key="1">
    <source>
        <dbReference type="EMBL" id="KZO99330.1"/>
    </source>
</evidence>
<reference evidence="1 2" key="1">
    <citation type="journal article" date="2016" name="Mol. Biol. Evol.">
        <title>Comparative Genomics of Early-Diverging Mushroom-Forming Fungi Provides Insights into the Origins of Lignocellulose Decay Capabilities.</title>
        <authorList>
            <person name="Nagy L.G."/>
            <person name="Riley R."/>
            <person name="Tritt A."/>
            <person name="Adam C."/>
            <person name="Daum C."/>
            <person name="Floudas D."/>
            <person name="Sun H."/>
            <person name="Yadav J.S."/>
            <person name="Pangilinan J."/>
            <person name="Larsson K.H."/>
            <person name="Matsuura K."/>
            <person name="Barry K."/>
            <person name="Labutti K."/>
            <person name="Kuo R."/>
            <person name="Ohm R.A."/>
            <person name="Bhattacharya S.S."/>
            <person name="Shirouzu T."/>
            <person name="Yoshinaga Y."/>
            <person name="Martin F.M."/>
            <person name="Grigoriev I.V."/>
            <person name="Hibbett D.S."/>
        </authorList>
    </citation>
    <scope>NUCLEOTIDE SEQUENCE [LARGE SCALE GENOMIC DNA]</scope>
    <source>
        <strain evidence="1 2">TUFC12733</strain>
    </source>
</reference>
<dbReference type="EMBL" id="KV417272">
    <property type="protein sequence ID" value="KZO99330.1"/>
    <property type="molecule type" value="Genomic_DNA"/>
</dbReference>